<reference evidence="1 2" key="1">
    <citation type="submission" date="2015-01" db="EMBL/GenBank/DDBJ databases">
        <title>Evolution of Trichinella species and genotypes.</title>
        <authorList>
            <person name="Korhonen P.K."/>
            <person name="Edoardo P."/>
            <person name="Giuseppe L.R."/>
            <person name="Gasser R.B."/>
        </authorList>
    </citation>
    <scope>NUCLEOTIDE SEQUENCE [LARGE SCALE GENOMIC DNA]</scope>
    <source>
        <strain evidence="1">ISS2496</strain>
    </source>
</reference>
<evidence type="ECO:0000313" key="2">
    <source>
        <dbReference type="Proteomes" id="UP000054783"/>
    </source>
</evidence>
<keyword evidence="1" id="KW-0547">Nucleotide-binding</keyword>
<dbReference type="Gene3D" id="3.40.50.300">
    <property type="entry name" value="P-loop containing nucleotide triphosphate hydrolases"/>
    <property type="match status" value="1"/>
</dbReference>
<dbReference type="InterPro" id="IPR027417">
    <property type="entry name" value="P-loop_NTPase"/>
</dbReference>
<accession>A0A0V0XAH9</accession>
<feature type="non-terminal residue" evidence="1">
    <location>
        <position position="1"/>
    </location>
</feature>
<dbReference type="Proteomes" id="UP000054783">
    <property type="component" value="Unassembled WGS sequence"/>
</dbReference>
<gene>
    <name evidence="1" type="ORF">T12_15680</name>
</gene>
<keyword evidence="1" id="KW-0378">Hydrolase</keyword>
<proteinExistence type="predicted"/>
<dbReference type="STRING" id="990121.A0A0V0XAH9"/>
<name>A0A0V0XAH9_9BILA</name>
<dbReference type="GO" id="GO:0004386">
    <property type="term" value="F:helicase activity"/>
    <property type="evidence" value="ECO:0007669"/>
    <property type="project" value="UniProtKB-KW"/>
</dbReference>
<organism evidence="1 2">
    <name type="scientific">Trichinella patagoniensis</name>
    <dbReference type="NCBI Taxonomy" id="990121"/>
    <lineage>
        <taxon>Eukaryota</taxon>
        <taxon>Metazoa</taxon>
        <taxon>Ecdysozoa</taxon>
        <taxon>Nematoda</taxon>
        <taxon>Enoplea</taxon>
        <taxon>Dorylaimia</taxon>
        <taxon>Trichinellida</taxon>
        <taxon>Trichinellidae</taxon>
        <taxon>Trichinella</taxon>
    </lineage>
</organism>
<keyword evidence="2" id="KW-1185">Reference proteome</keyword>
<comment type="caution">
    <text evidence="1">The sequence shown here is derived from an EMBL/GenBank/DDBJ whole genome shotgun (WGS) entry which is preliminary data.</text>
</comment>
<keyword evidence="1" id="KW-0347">Helicase</keyword>
<sequence length="56" mass="6377">LLPAIELVTKQPPPDRDNRRPPINVLVICPTRELADQAAAEASKLLRLLWVVQDWH</sequence>
<protein>
    <submittedName>
        <fullName evidence="1">DEAD-box ATP-dependent RNA helicase 31</fullName>
    </submittedName>
</protein>
<dbReference type="AlphaFoldDB" id="A0A0V0XAH9"/>
<evidence type="ECO:0000313" key="1">
    <source>
        <dbReference type="EMBL" id="KRX84904.1"/>
    </source>
</evidence>
<dbReference type="EMBL" id="JYDQ01005309">
    <property type="protein sequence ID" value="KRX84904.1"/>
    <property type="molecule type" value="Genomic_DNA"/>
</dbReference>
<dbReference type="SUPFAM" id="SSF52540">
    <property type="entry name" value="P-loop containing nucleoside triphosphate hydrolases"/>
    <property type="match status" value="1"/>
</dbReference>
<keyword evidence="1" id="KW-0067">ATP-binding</keyword>